<accession>A0A6V7YA66</accession>
<feature type="signal peptide" evidence="2">
    <location>
        <begin position="1"/>
        <end position="23"/>
    </location>
</feature>
<evidence type="ECO:0000256" key="2">
    <source>
        <dbReference type="SAM" id="SignalP"/>
    </source>
</evidence>
<keyword evidence="2" id="KW-0732">Signal</keyword>
<proteinExistence type="predicted"/>
<feature type="compositionally biased region" description="Low complexity" evidence="1">
    <location>
        <begin position="651"/>
        <end position="675"/>
    </location>
</feature>
<organism evidence="3 4">
    <name type="scientific">Meloidogyne enterolobii</name>
    <name type="common">Root-knot nematode worm</name>
    <name type="synonym">Meloidogyne mayaguensis</name>
    <dbReference type="NCBI Taxonomy" id="390850"/>
    <lineage>
        <taxon>Eukaryota</taxon>
        <taxon>Metazoa</taxon>
        <taxon>Ecdysozoa</taxon>
        <taxon>Nematoda</taxon>
        <taxon>Chromadorea</taxon>
        <taxon>Rhabditida</taxon>
        <taxon>Tylenchina</taxon>
        <taxon>Tylenchomorpha</taxon>
        <taxon>Tylenchoidea</taxon>
        <taxon>Meloidogynidae</taxon>
        <taxon>Meloidogyninae</taxon>
        <taxon>Meloidogyne</taxon>
    </lineage>
</organism>
<protein>
    <submittedName>
        <fullName evidence="3">Uncharacterized protein</fullName>
    </submittedName>
</protein>
<dbReference type="Proteomes" id="UP000580250">
    <property type="component" value="Unassembled WGS sequence"/>
</dbReference>
<gene>
    <name evidence="3" type="ORF">MENT_LOCUS62472</name>
</gene>
<evidence type="ECO:0000256" key="1">
    <source>
        <dbReference type="SAM" id="MobiDB-lite"/>
    </source>
</evidence>
<dbReference type="AlphaFoldDB" id="A0A6V7YA66"/>
<feature type="chain" id="PRO_5027768752" evidence="2">
    <location>
        <begin position="24"/>
        <end position="732"/>
    </location>
</feature>
<dbReference type="OrthoDB" id="5869299at2759"/>
<evidence type="ECO:0000313" key="3">
    <source>
        <dbReference type="EMBL" id="CAD2208432.1"/>
    </source>
</evidence>
<feature type="compositionally biased region" description="Low complexity" evidence="1">
    <location>
        <begin position="712"/>
        <end position="721"/>
    </location>
</feature>
<feature type="region of interest" description="Disordered" evidence="1">
    <location>
        <begin position="645"/>
        <end position="732"/>
    </location>
</feature>
<sequence>MSSSSSILLLLVCLLFFATTILASWECTDCEPFYPATAEKRGAMARPIGGLRLSNTEESFERLDDLIRSGNINEGRKPVLWCGNRPNTLWTFPNRQNSPFCQDLSIRKWKNKLVTLFTHTTKPKPLEANHCSAKITTERFYTNLLGDKFYRLEKEIIPVSKEDCKKMEANKVCPFNSKPLVKKEEGYTTEEILKIDFPGRFASLFSGEKVEKIVNCYLQPTNLFYSAQTLRLISPIHSVEGCHYLTEFCRLPDNSSLIWNNICPQHNCQTCNHDYFQKMEGEFSRTNGKLIWISKSKEQALSFSAQPPKEMACNGRPIRVSEQGFGVDEKEYAQMISIRTAREVDEEQVAAGLTAAELALRKLQDAVLKERCQEETFRHFNPTIQARKAFNKSNLVARWINEDTMEIYACSELGVQEMRFRPSTKCYKYIPVQLEIQRKIFEVFLDPELRILSATSPIADCGRFRKTYFELEPDRWIIIDTRTGISEPVKRENIHVFKDNTSILDLDMGPLIFREWIAKNDSTEVPFRHINELTQFEQWKENEKTEEHSRALTLGAIPGGLPGLAKQWLLERLKMLLDWWVIASCAYATFLFLRDVVLPLALVQFLLPVWGSFRAMLGRGTPRARNPKNEMDVLLERIREIERQAPRERTSSVASRASATPSRASSVPPSTKSPSTTPPRRGPQPVNGALFRKKDQSVKIFIPPNVEERGRSSSIGTSRGEAVTGRRSSARK</sequence>
<comment type="caution">
    <text evidence="3">The sequence shown here is derived from an EMBL/GenBank/DDBJ whole genome shotgun (WGS) entry which is preliminary data.</text>
</comment>
<name>A0A6V7YA66_MELEN</name>
<dbReference type="EMBL" id="CAJEWN010003716">
    <property type="protein sequence ID" value="CAD2208432.1"/>
    <property type="molecule type" value="Genomic_DNA"/>
</dbReference>
<evidence type="ECO:0000313" key="4">
    <source>
        <dbReference type="Proteomes" id="UP000580250"/>
    </source>
</evidence>
<reference evidence="3 4" key="1">
    <citation type="submission" date="2020-08" db="EMBL/GenBank/DDBJ databases">
        <authorList>
            <person name="Koutsovoulos G."/>
            <person name="Danchin GJ E."/>
        </authorList>
    </citation>
    <scope>NUCLEOTIDE SEQUENCE [LARGE SCALE GENOMIC DNA]</scope>
</reference>